<dbReference type="Gene3D" id="1.10.3210.10">
    <property type="entry name" value="Hypothetical protein af1432"/>
    <property type="match status" value="1"/>
</dbReference>
<dbReference type="Proteomes" id="UP000256424">
    <property type="component" value="Unassembled WGS sequence"/>
</dbReference>
<accession>A0A3D8J7U3</accession>
<dbReference type="InterPro" id="IPR013976">
    <property type="entry name" value="HDOD"/>
</dbReference>
<dbReference type="PROSITE" id="PS51833">
    <property type="entry name" value="HDOD"/>
    <property type="match status" value="1"/>
</dbReference>
<dbReference type="Pfam" id="PF08668">
    <property type="entry name" value="HDOD"/>
    <property type="match status" value="1"/>
</dbReference>
<name>A0A3D8J7U3_9HELI</name>
<dbReference type="SUPFAM" id="SSF109604">
    <property type="entry name" value="HD-domain/PDEase-like"/>
    <property type="match status" value="1"/>
</dbReference>
<dbReference type="PANTHER" id="PTHR33525:SF3">
    <property type="entry name" value="RIBONUCLEASE Y"/>
    <property type="match status" value="1"/>
</dbReference>
<dbReference type="AlphaFoldDB" id="A0A3D8J7U3"/>
<evidence type="ECO:0000313" key="2">
    <source>
        <dbReference type="EMBL" id="RDU73330.1"/>
    </source>
</evidence>
<gene>
    <name evidence="2" type="ORF">CQA66_01280</name>
</gene>
<comment type="caution">
    <text evidence="2">The sequence shown here is derived from an EMBL/GenBank/DDBJ whole genome shotgun (WGS) entry which is preliminary data.</text>
</comment>
<evidence type="ECO:0000313" key="3">
    <source>
        <dbReference type="Proteomes" id="UP000256424"/>
    </source>
</evidence>
<dbReference type="EMBL" id="NXLW01000002">
    <property type="protein sequence ID" value="RDU73330.1"/>
    <property type="molecule type" value="Genomic_DNA"/>
</dbReference>
<dbReference type="OrthoDB" id="9803649at2"/>
<reference evidence="2 3" key="1">
    <citation type="submission" date="2018-04" db="EMBL/GenBank/DDBJ databases">
        <title>Novel Campyloabacter and Helicobacter Species and Strains.</title>
        <authorList>
            <person name="Mannion A.J."/>
            <person name="Shen Z."/>
            <person name="Fox J.G."/>
        </authorList>
    </citation>
    <scope>NUCLEOTIDE SEQUENCE [LARGE SCALE GENOMIC DNA]</scope>
    <source>
        <strain evidence="2 3">MIT 97-5075</strain>
    </source>
</reference>
<evidence type="ECO:0000259" key="1">
    <source>
        <dbReference type="PROSITE" id="PS51833"/>
    </source>
</evidence>
<sequence>MMHELLNKTIENLPPLPETVMKLRDYIDKSGVEVQIQEVVNIISKDPLLTADLLRLANSPYYGFSREISTINQVVALLGVGNIKNIAIANSLNGHLHIDVSPYGLDTATFLRNCTEEVNFMTDWLGEEDKKLFQQIVPCVMLLRLGMILFSSMLIQNNKDKEFLALIRQNNFQNIAFIENEFFGTDHLSFSSFLFNHWKFDEDLIESLAYITAPHASSEHVKKRSYALAITNRIFEPYQGGSAYNVHEAIALIQEAATQGIKFDLQNFKNKLPPHAKVNLEVEVQM</sequence>
<dbReference type="InterPro" id="IPR052340">
    <property type="entry name" value="RNase_Y/CdgJ"/>
</dbReference>
<dbReference type="RefSeq" id="WP_104762944.1">
    <property type="nucleotide sequence ID" value="NZ_FZPM01000012.1"/>
</dbReference>
<protein>
    <submittedName>
        <fullName evidence="2">HDOD domain-containing protein</fullName>
    </submittedName>
</protein>
<organism evidence="2 3">
    <name type="scientific">Helicobacter aurati</name>
    <dbReference type="NCBI Taxonomy" id="137778"/>
    <lineage>
        <taxon>Bacteria</taxon>
        <taxon>Pseudomonadati</taxon>
        <taxon>Campylobacterota</taxon>
        <taxon>Epsilonproteobacteria</taxon>
        <taxon>Campylobacterales</taxon>
        <taxon>Helicobacteraceae</taxon>
        <taxon>Helicobacter</taxon>
    </lineage>
</organism>
<dbReference type="PANTHER" id="PTHR33525">
    <property type="match status" value="1"/>
</dbReference>
<keyword evidence="3" id="KW-1185">Reference proteome</keyword>
<feature type="domain" description="HDOD" evidence="1">
    <location>
        <begin position="13"/>
        <end position="214"/>
    </location>
</feature>
<proteinExistence type="predicted"/>